<dbReference type="PANTHER" id="PTHR34293:SF1">
    <property type="entry name" value="HTH-TYPE TRANSCRIPTIONAL REGULATOR TRMBL2"/>
    <property type="match status" value="1"/>
</dbReference>
<evidence type="ECO:0000256" key="1">
    <source>
        <dbReference type="SAM" id="MobiDB-lite"/>
    </source>
</evidence>
<name>A0A9E7SV29_9EURY</name>
<accession>A0A9E7SV29</accession>
<dbReference type="InterPro" id="IPR002831">
    <property type="entry name" value="Tscrpt_reg_TrmB_N"/>
</dbReference>
<keyword evidence="4" id="KW-1185">Reference proteome</keyword>
<dbReference type="Gene3D" id="1.10.10.10">
    <property type="entry name" value="Winged helix-like DNA-binding domain superfamily/Winged helix DNA-binding domain"/>
    <property type="match status" value="1"/>
</dbReference>
<sequence>MGGLVPPPPPPRRHRPCGSLKRDSPHTQIIARHDDAVALLEQLDLKEYEATALAHFLEFGRATAPTISEATGIPKARVYGVLESLSDKGFIKIIPRSAKGILGEITHRNSQSGR</sequence>
<evidence type="ECO:0000313" key="3">
    <source>
        <dbReference type="EMBL" id="UTF55434.1"/>
    </source>
</evidence>
<feature type="compositionally biased region" description="Pro residues" evidence="1">
    <location>
        <begin position="1"/>
        <end position="10"/>
    </location>
</feature>
<dbReference type="InterPro" id="IPR051797">
    <property type="entry name" value="TrmB-like"/>
</dbReference>
<dbReference type="EMBL" id="CP100355">
    <property type="protein sequence ID" value="UTF55434.1"/>
    <property type="molecule type" value="Genomic_DNA"/>
</dbReference>
<protein>
    <submittedName>
        <fullName evidence="3">Helix-turn-helix domain-containing protein</fullName>
    </submittedName>
</protein>
<dbReference type="SUPFAM" id="SSF46785">
    <property type="entry name" value="Winged helix' DNA-binding domain"/>
    <property type="match status" value="1"/>
</dbReference>
<dbReference type="PANTHER" id="PTHR34293">
    <property type="entry name" value="HTH-TYPE TRANSCRIPTIONAL REGULATOR TRMBL2"/>
    <property type="match status" value="1"/>
</dbReference>
<feature type="domain" description="Transcription regulator TrmB N-terminal" evidence="2">
    <location>
        <begin position="40"/>
        <end position="97"/>
    </location>
</feature>
<dbReference type="InterPro" id="IPR036390">
    <property type="entry name" value="WH_DNA-bd_sf"/>
</dbReference>
<dbReference type="KEGG" id="sawl:NGM29_05950"/>
<dbReference type="Proteomes" id="UP001056855">
    <property type="component" value="Chromosome"/>
</dbReference>
<feature type="region of interest" description="Disordered" evidence="1">
    <location>
        <begin position="1"/>
        <end position="24"/>
    </location>
</feature>
<proteinExistence type="predicted"/>
<dbReference type="Pfam" id="PF01978">
    <property type="entry name" value="TrmB"/>
    <property type="match status" value="1"/>
</dbReference>
<reference evidence="3" key="1">
    <citation type="submission" date="2022-06" db="EMBL/GenBank/DDBJ databases">
        <title>Diverse halophilic archaea isolated from saline environments.</title>
        <authorList>
            <person name="Cui H.-L."/>
        </authorList>
    </citation>
    <scope>NUCLEOTIDE SEQUENCE</scope>
    <source>
        <strain evidence="3">WLHS1</strain>
    </source>
</reference>
<evidence type="ECO:0000259" key="2">
    <source>
        <dbReference type="Pfam" id="PF01978"/>
    </source>
</evidence>
<evidence type="ECO:0000313" key="4">
    <source>
        <dbReference type="Proteomes" id="UP001056855"/>
    </source>
</evidence>
<dbReference type="AlphaFoldDB" id="A0A9E7SV29"/>
<gene>
    <name evidence="3" type="ORF">NGM29_05950</name>
</gene>
<organism evidence="3 4">
    <name type="scientific">Natronosalvus rutilus</name>
    <dbReference type="NCBI Taxonomy" id="2953753"/>
    <lineage>
        <taxon>Archaea</taxon>
        <taxon>Methanobacteriati</taxon>
        <taxon>Methanobacteriota</taxon>
        <taxon>Stenosarchaea group</taxon>
        <taxon>Halobacteria</taxon>
        <taxon>Halobacteriales</taxon>
        <taxon>Natrialbaceae</taxon>
        <taxon>Natronosalvus</taxon>
    </lineage>
</organism>
<dbReference type="InterPro" id="IPR036388">
    <property type="entry name" value="WH-like_DNA-bd_sf"/>
</dbReference>